<dbReference type="OrthoDB" id="5429716at2759"/>
<reference evidence="4" key="1">
    <citation type="journal article" date="2015" name="BMC Genomics">
        <title>Genomic and transcriptomic analysis of the endophytic fungus Pestalotiopsis fici reveals its lifestyle and high potential for synthesis of natural products.</title>
        <authorList>
            <person name="Wang X."/>
            <person name="Zhang X."/>
            <person name="Liu L."/>
            <person name="Xiang M."/>
            <person name="Wang W."/>
            <person name="Sun X."/>
            <person name="Che Y."/>
            <person name="Guo L."/>
            <person name="Liu G."/>
            <person name="Guo L."/>
            <person name="Wang C."/>
            <person name="Yin W.B."/>
            <person name="Stadler M."/>
            <person name="Zhang X."/>
            <person name="Liu X."/>
        </authorList>
    </citation>
    <scope>NUCLEOTIDE SEQUENCE [LARGE SCALE GENOMIC DNA]</scope>
    <source>
        <strain evidence="4">W106-1 / CGMCC3.15140</strain>
    </source>
</reference>
<sequence>MATATTTTNAKPAQFNLGPLTTPFVAPSYCNDVISKCDNCTYGWLAQTCDGDGRKSQIDDSACWPPTAFYARSTSQPFAGWGFYSPGTICPSGYTPSCSSTAGQADPQAFDFQFSLSLLETAVGCCPTGFTCTHTWDSNIQTCLAILSSTSIRTGICNGQGATSVAYMYKTLPSTISTTVSLSDGTDFITSSSVIDKYTVYAPLFQLVHKSSDLTGSPTVSTATILPTSTSNTTGGDSSQDATDRIPTSVAVGIGIGGTSGFIILLVLAYYTLRWKRKRDANSNSQIYPPPKSDSNVEGLLSTDFTLTYLELSGQARSELSAQTPGSRELSGHSRPVELANWPQR</sequence>
<keyword evidence="2" id="KW-0472">Membrane</keyword>
<dbReference type="AlphaFoldDB" id="W3X286"/>
<dbReference type="OMA" id="VELANWP"/>
<organism evidence="3 4">
    <name type="scientific">Pestalotiopsis fici (strain W106-1 / CGMCC3.15140)</name>
    <dbReference type="NCBI Taxonomy" id="1229662"/>
    <lineage>
        <taxon>Eukaryota</taxon>
        <taxon>Fungi</taxon>
        <taxon>Dikarya</taxon>
        <taxon>Ascomycota</taxon>
        <taxon>Pezizomycotina</taxon>
        <taxon>Sordariomycetes</taxon>
        <taxon>Xylariomycetidae</taxon>
        <taxon>Amphisphaeriales</taxon>
        <taxon>Sporocadaceae</taxon>
        <taxon>Pestalotiopsis</taxon>
    </lineage>
</organism>
<dbReference type="RefSeq" id="XP_007834435.1">
    <property type="nucleotide sequence ID" value="XM_007836244.1"/>
</dbReference>
<proteinExistence type="predicted"/>
<feature type="compositionally biased region" description="Polar residues" evidence="1">
    <location>
        <begin position="317"/>
        <end position="326"/>
    </location>
</feature>
<feature type="transmembrane region" description="Helical" evidence="2">
    <location>
        <begin position="250"/>
        <end position="273"/>
    </location>
</feature>
<keyword evidence="2" id="KW-0812">Transmembrane</keyword>
<dbReference type="Proteomes" id="UP000030651">
    <property type="component" value="Unassembled WGS sequence"/>
</dbReference>
<evidence type="ECO:0000256" key="1">
    <source>
        <dbReference type="SAM" id="MobiDB-lite"/>
    </source>
</evidence>
<dbReference type="GeneID" id="19272676"/>
<evidence type="ECO:0000313" key="4">
    <source>
        <dbReference type="Proteomes" id="UP000030651"/>
    </source>
</evidence>
<keyword evidence="2" id="KW-1133">Transmembrane helix</keyword>
<gene>
    <name evidence="3" type="ORF">PFICI_07663</name>
</gene>
<feature type="compositionally biased region" description="Low complexity" evidence="1">
    <location>
        <begin position="228"/>
        <end position="239"/>
    </location>
</feature>
<feature type="region of interest" description="Disordered" evidence="1">
    <location>
        <begin position="223"/>
        <end position="244"/>
    </location>
</feature>
<dbReference type="EMBL" id="KI912113">
    <property type="protein sequence ID" value="ETS80134.1"/>
    <property type="molecule type" value="Genomic_DNA"/>
</dbReference>
<dbReference type="HOGENOM" id="CLU_063299_1_0_1"/>
<accession>W3X286</accession>
<dbReference type="KEGG" id="pfy:PFICI_07663"/>
<dbReference type="eggNOG" id="ENOG502ST51">
    <property type="taxonomic scope" value="Eukaryota"/>
</dbReference>
<dbReference type="InParanoid" id="W3X286"/>
<protein>
    <submittedName>
        <fullName evidence="3">Uncharacterized protein</fullName>
    </submittedName>
</protein>
<evidence type="ECO:0000313" key="3">
    <source>
        <dbReference type="EMBL" id="ETS80134.1"/>
    </source>
</evidence>
<evidence type="ECO:0000256" key="2">
    <source>
        <dbReference type="SAM" id="Phobius"/>
    </source>
</evidence>
<keyword evidence="4" id="KW-1185">Reference proteome</keyword>
<feature type="region of interest" description="Disordered" evidence="1">
    <location>
        <begin position="317"/>
        <end position="345"/>
    </location>
</feature>
<name>W3X286_PESFW</name>